<evidence type="ECO:0000313" key="7">
    <source>
        <dbReference type="EMBL" id="HJB10094.1"/>
    </source>
</evidence>
<dbReference type="PANTHER" id="PTHR47359">
    <property type="entry name" value="PEPTIDOGLYCAN DL-ENDOPEPTIDASE CWLO"/>
    <property type="match status" value="1"/>
</dbReference>
<dbReference type="Gene3D" id="3.90.1720.10">
    <property type="entry name" value="endopeptidase domain like (from Nostoc punctiforme)"/>
    <property type="match status" value="1"/>
</dbReference>
<feature type="compositionally biased region" description="Low complexity" evidence="5">
    <location>
        <begin position="144"/>
        <end position="162"/>
    </location>
</feature>
<dbReference type="Gene3D" id="1.10.101.10">
    <property type="entry name" value="PGBD-like superfamily/PGBD"/>
    <property type="match status" value="1"/>
</dbReference>
<feature type="compositionally biased region" description="Basic residues" evidence="5">
    <location>
        <begin position="1"/>
        <end position="11"/>
    </location>
</feature>
<reference evidence="7" key="2">
    <citation type="submission" date="2021-04" db="EMBL/GenBank/DDBJ databases">
        <authorList>
            <person name="Gilroy R."/>
        </authorList>
    </citation>
    <scope>NUCLEOTIDE SEQUENCE</scope>
    <source>
        <strain evidence="7">ChiHjej13B12-24818</strain>
    </source>
</reference>
<dbReference type="InterPro" id="IPR036366">
    <property type="entry name" value="PGBDSf"/>
</dbReference>
<proteinExistence type="inferred from homology"/>
<gene>
    <name evidence="7" type="ORF">H9786_06120</name>
</gene>
<evidence type="ECO:0000313" key="8">
    <source>
        <dbReference type="Proteomes" id="UP000823823"/>
    </source>
</evidence>
<dbReference type="Pfam" id="PF01471">
    <property type="entry name" value="PG_binding_1"/>
    <property type="match status" value="1"/>
</dbReference>
<evidence type="ECO:0000256" key="3">
    <source>
        <dbReference type="ARBA" id="ARBA00022801"/>
    </source>
</evidence>
<dbReference type="AlphaFoldDB" id="A0A9D2LCL6"/>
<evidence type="ECO:0000256" key="1">
    <source>
        <dbReference type="ARBA" id="ARBA00007074"/>
    </source>
</evidence>
<dbReference type="InterPro" id="IPR002477">
    <property type="entry name" value="Peptidoglycan-bd-like"/>
</dbReference>
<feature type="region of interest" description="Disordered" evidence="5">
    <location>
        <begin position="1"/>
        <end position="22"/>
    </location>
</feature>
<dbReference type="PANTHER" id="PTHR47359:SF3">
    <property type="entry name" value="NLP_P60 DOMAIN-CONTAINING PROTEIN-RELATED"/>
    <property type="match status" value="1"/>
</dbReference>
<dbReference type="GO" id="GO:0006508">
    <property type="term" value="P:proteolysis"/>
    <property type="evidence" value="ECO:0007669"/>
    <property type="project" value="UniProtKB-KW"/>
</dbReference>
<sequence>MAKHNTHRATGRAHTPVTDTRRAATGLGGAAVLGTVLVGTAFAGTPAEAAPAAPAPAPATQTAPAAPSTTAPTTALQSSEKLRWGSRGDAVSDLQSALNNNGANLAVDGVFGPLTDSAVKDYQRSNGLLVDGVVGPETRGSLNGTSSAPSGGTSAPASSSNSGNAIVDAARSAIGTPYSYGGSSMSGMDCSGLINYAYQAAGIDVPRTSSQIANGGRSISQSQAQPGDIVTWPGHVAIYAGNGKIIDASGSKQTVVERGIWGSPGFVTYR</sequence>
<name>A0A9D2LCL6_9MICO</name>
<dbReference type="SUPFAM" id="SSF47090">
    <property type="entry name" value="PGBD-like"/>
    <property type="match status" value="1"/>
</dbReference>
<dbReference type="InterPro" id="IPR036365">
    <property type="entry name" value="PGBD-like_sf"/>
</dbReference>
<dbReference type="InterPro" id="IPR038765">
    <property type="entry name" value="Papain-like_cys_pep_sf"/>
</dbReference>
<feature type="region of interest" description="Disordered" evidence="5">
    <location>
        <begin position="48"/>
        <end position="84"/>
    </location>
</feature>
<evidence type="ECO:0000256" key="2">
    <source>
        <dbReference type="ARBA" id="ARBA00022670"/>
    </source>
</evidence>
<dbReference type="EMBL" id="DWZH01000042">
    <property type="protein sequence ID" value="HJB10094.1"/>
    <property type="molecule type" value="Genomic_DNA"/>
</dbReference>
<keyword evidence="4" id="KW-0788">Thiol protease</keyword>
<evidence type="ECO:0000256" key="4">
    <source>
        <dbReference type="ARBA" id="ARBA00022807"/>
    </source>
</evidence>
<feature type="compositionally biased region" description="Low complexity" evidence="5">
    <location>
        <begin position="48"/>
        <end position="75"/>
    </location>
</feature>
<dbReference type="InterPro" id="IPR000064">
    <property type="entry name" value="NLP_P60_dom"/>
</dbReference>
<reference evidence="7" key="1">
    <citation type="journal article" date="2021" name="PeerJ">
        <title>Extensive microbial diversity within the chicken gut microbiome revealed by metagenomics and culture.</title>
        <authorList>
            <person name="Gilroy R."/>
            <person name="Ravi A."/>
            <person name="Getino M."/>
            <person name="Pursley I."/>
            <person name="Horton D.L."/>
            <person name="Alikhan N.F."/>
            <person name="Baker D."/>
            <person name="Gharbi K."/>
            <person name="Hall N."/>
            <person name="Watson M."/>
            <person name="Adriaenssens E.M."/>
            <person name="Foster-Nyarko E."/>
            <person name="Jarju S."/>
            <person name="Secka A."/>
            <person name="Antonio M."/>
            <person name="Oren A."/>
            <person name="Chaudhuri R.R."/>
            <person name="La Ragione R."/>
            <person name="Hildebrand F."/>
            <person name="Pallen M.J."/>
        </authorList>
    </citation>
    <scope>NUCLEOTIDE SEQUENCE</scope>
    <source>
        <strain evidence="7">ChiHjej13B12-24818</strain>
    </source>
</reference>
<protein>
    <submittedName>
        <fullName evidence="7">C40 family peptidase</fullName>
    </submittedName>
</protein>
<comment type="similarity">
    <text evidence="1">Belongs to the peptidase C40 family.</text>
</comment>
<dbReference type="PROSITE" id="PS51935">
    <property type="entry name" value="NLPC_P60"/>
    <property type="match status" value="1"/>
</dbReference>
<evidence type="ECO:0000259" key="6">
    <source>
        <dbReference type="PROSITE" id="PS51935"/>
    </source>
</evidence>
<dbReference type="SUPFAM" id="SSF54001">
    <property type="entry name" value="Cysteine proteinases"/>
    <property type="match status" value="1"/>
</dbReference>
<feature type="domain" description="NlpC/P60" evidence="6">
    <location>
        <begin position="160"/>
        <end position="270"/>
    </location>
</feature>
<keyword evidence="2" id="KW-0645">Protease</keyword>
<evidence type="ECO:0000256" key="5">
    <source>
        <dbReference type="SAM" id="MobiDB-lite"/>
    </source>
</evidence>
<keyword evidence="3" id="KW-0378">Hydrolase</keyword>
<dbReference type="GO" id="GO:0008234">
    <property type="term" value="F:cysteine-type peptidase activity"/>
    <property type="evidence" value="ECO:0007669"/>
    <property type="project" value="UniProtKB-KW"/>
</dbReference>
<organism evidence="7 8">
    <name type="scientific">Candidatus Brachybacterium merdavium</name>
    <dbReference type="NCBI Taxonomy" id="2838513"/>
    <lineage>
        <taxon>Bacteria</taxon>
        <taxon>Bacillati</taxon>
        <taxon>Actinomycetota</taxon>
        <taxon>Actinomycetes</taxon>
        <taxon>Micrococcales</taxon>
        <taxon>Dermabacteraceae</taxon>
        <taxon>Brachybacterium</taxon>
    </lineage>
</organism>
<dbReference type="Pfam" id="PF00877">
    <property type="entry name" value="NLPC_P60"/>
    <property type="match status" value="1"/>
</dbReference>
<dbReference type="InterPro" id="IPR051794">
    <property type="entry name" value="PG_Endopeptidase_C40"/>
</dbReference>
<feature type="region of interest" description="Disordered" evidence="5">
    <location>
        <begin position="139"/>
        <end position="162"/>
    </location>
</feature>
<comment type="caution">
    <text evidence="7">The sequence shown here is derived from an EMBL/GenBank/DDBJ whole genome shotgun (WGS) entry which is preliminary data.</text>
</comment>
<accession>A0A9D2LCL6</accession>
<dbReference type="Proteomes" id="UP000823823">
    <property type="component" value="Unassembled WGS sequence"/>
</dbReference>